<comment type="similarity">
    <text evidence="2 8 9">Belongs to the bacterial ribosomal protein bL35 family.</text>
</comment>
<dbReference type="EMBL" id="PSZP01000042">
    <property type="protein sequence ID" value="TCG10462.1"/>
    <property type="molecule type" value="Genomic_DNA"/>
</dbReference>
<evidence type="ECO:0000259" key="13">
    <source>
        <dbReference type="Pfam" id="PF05198"/>
    </source>
</evidence>
<keyword evidence="6 8" id="KW-0687">Ribonucleoprotein</keyword>
<evidence type="ECO:0000313" key="15">
    <source>
        <dbReference type="Proteomes" id="UP000291072"/>
    </source>
</evidence>
<evidence type="ECO:0000256" key="3">
    <source>
        <dbReference type="ARBA" id="ARBA00022540"/>
    </source>
</evidence>
<keyword evidence="3 7" id="KW-0396">Initiation factor</keyword>
<dbReference type="HAMAP" id="MF_00514">
    <property type="entry name" value="Ribosomal_bL35"/>
    <property type="match status" value="1"/>
</dbReference>
<protein>
    <recommendedName>
        <fullName evidence="7 8">Multifunctional fusion protein</fullName>
    </recommendedName>
    <domain>
        <recommendedName>
            <fullName evidence="7">Translation initiation factor IF-3</fullName>
        </recommendedName>
    </domain>
    <domain>
        <recommendedName>
            <fullName evidence="8">Large ribosomal subunit protein bL35</fullName>
        </recommendedName>
    </domain>
</protein>
<evidence type="ECO:0000259" key="12">
    <source>
        <dbReference type="Pfam" id="PF00707"/>
    </source>
</evidence>
<dbReference type="InterPro" id="IPR036788">
    <property type="entry name" value="T_IF-3_C_sf"/>
</dbReference>
<dbReference type="InterPro" id="IPR019813">
    <property type="entry name" value="Translation_initiation_fac3_CS"/>
</dbReference>
<evidence type="ECO:0000256" key="7">
    <source>
        <dbReference type="HAMAP-Rule" id="MF_00080"/>
    </source>
</evidence>
<keyword evidence="5 8" id="KW-0689">Ribosomal protein</keyword>
<comment type="subcellular location">
    <subcellularLocation>
        <location evidence="7 10">Cytoplasm</location>
    </subcellularLocation>
</comment>
<dbReference type="RefSeq" id="WP_131613776.1">
    <property type="nucleotide sequence ID" value="NZ_PSZP01000042.1"/>
</dbReference>
<dbReference type="AlphaFoldDB" id="A0A4R0XM13"/>
<dbReference type="GO" id="GO:0003743">
    <property type="term" value="F:translation initiation factor activity"/>
    <property type="evidence" value="ECO:0007669"/>
    <property type="project" value="UniProtKB-UniRule"/>
</dbReference>
<organism evidence="14 15">
    <name type="scientific">Mycoplasma todarodis</name>
    <dbReference type="NCBI Taxonomy" id="1937191"/>
    <lineage>
        <taxon>Bacteria</taxon>
        <taxon>Bacillati</taxon>
        <taxon>Mycoplasmatota</taxon>
        <taxon>Mollicutes</taxon>
        <taxon>Mycoplasmataceae</taxon>
        <taxon>Mycoplasma</taxon>
    </lineage>
</organism>
<dbReference type="Gene3D" id="3.10.20.80">
    <property type="entry name" value="Translation initiation factor 3 (IF-3), N-terminal domain"/>
    <property type="match status" value="1"/>
</dbReference>
<accession>A0A4R0XM13</accession>
<dbReference type="GO" id="GO:0043022">
    <property type="term" value="F:ribosome binding"/>
    <property type="evidence" value="ECO:0007669"/>
    <property type="project" value="TreeGrafter"/>
</dbReference>
<comment type="function">
    <text evidence="7 10">IF-3 binds to the 30S ribosomal subunit and shifts the equilibrium between 70S ribosomes and their 50S and 30S subunits in favor of the free subunits, thus enhancing the availability of 30S subunits on which protein synthesis initiation begins.</text>
</comment>
<evidence type="ECO:0000256" key="6">
    <source>
        <dbReference type="ARBA" id="ARBA00023274"/>
    </source>
</evidence>
<dbReference type="GO" id="GO:0032790">
    <property type="term" value="P:ribosome disassembly"/>
    <property type="evidence" value="ECO:0007669"/>
    <property type="project" value="TreeGrafter"/>
</dbReference>
<dbReference type="HAMAP" id="MF_00080">
    <property type="entry name" value="IF_3"/>
    <property type="match status" value="1"/>
</dbReference>
<dbReference type="GO" id="GO:0005829">
    <property type="term" value="C:cytosol"/>
    <property type="evidence" value="ECO:0007669"/>
    <property type="project" value="TreeGrafter"/>
</dbReference>
<dbReference type="GO" id="GO:1990904">
    <property type="term" value="C:ribonucleoprotein complex"/>
    <property type="evidence" value="ECO:0007669"/>
    <property type="project" value="UniProtKB-KW"/>
</dbReference>
<dbReference type="Pfam" id="PF01632">
    <property type="entry name" value="Ribosomal_L35p"/>
    <property type="match status" value="1"/>
</dbReference>
<gene>
    <name evidence="7" type="primary">infC</name>
    <name evidence="8" type="synonym">rpmI</name>
    <name evidence="14" type="ORF">C4B25_04020</name>
</gene>
<dbReference type="InterPro" id="IPR037229">
    <property type="entry name" value="Ribosomal_bL35_sf"/>
</dbReference>
<dbReference type="InterPro" id="IPR019814">
    <property type="entry name" value="Translation_initiation_fac_3_N"/>
</dbReference>
<feature type="domain" description="Translation initiation factor 3 C-terminal" evidence="12">
    <location>
        <begin position="79"/>
        <end position="161"/>
    </location>
</feature>
<evidence type="ECO:0000256" key="4">
    <source>
        <dbReference type="ARBA" id="ARBA00022917"/>
    </source>
</evidence>
<feature type="domain" description="Translation initiation factor 3 N-terminal" evidence="13">
    <location>
        <begin position="2"/>
        <end position="71"/>
    </location>
</feature>
<dbReference type="InterPro" id="IPR019815">
    <property type="entry name" value="Translation_initiation_fac_3_C"/>
</dbReference>
<comment type="subunit">
    <text evidence="7 10">Monomer.</text>
</comment>
<dbReference type="Pfam" id="PF05198">
    <property type="entry name" value="IF3_N"/>
    <property type="match status" value="1"/>
</dbReference>
<reference evidence="14 15" key="1">
    <citation type="submission" date="2018-02" db="EMBL/GenBank/DDBJ databases">
        <title>Mycoplasma marinum and Mycoplasma todarodis sp. nov., moderately halophilic and psychrotolerant mycoplasmas isolated from cephalopods.</title>
        <authorList>
            <person name="Viver T."/>
        </authorList>
    </citation>
    <scope>NUCLEOTIDE SEQUENCE [LARGE SCALE GENOMIC DNA]</scope>
    <source>
        <strain evidence="14 15">5H</strain>
    </source>
</reference>
<evidence type="ECO:0000313" key="14">
    <source>
        <dbReference type="EMBL" id="TCG10462.1"/>
    </source>
</evidence>
<dbReference type="PANTHER" id="PTHR10938:SF0">
    <property type="entry name" value="TRANSLATION INITIATION FACTOR IF-3, MITOCHONDRIAL"/>
    <property type="match status" value="1"/>
</dbReference>
<feature type="region of interest" description="Disordered" evidence="11">
    <location>
        <begin position="181"/>
        <end position="219"/>
    </location>
</feature>
<dbReference type="OrthoDB" id="9806014at2"/>
<dbReference type="Pfam" id="PF00707">
    <property type="entry name" value="IF3_C"/>
    <property type="match status" value="1"/>
</dbReference>
<dbReference type="SUPFAM" id="SSF55200">
    <property type="entry name" value="Translation initiation factor IF3, C-terminal domain"/>
    <property type="match status" value="1"/>
</dbReference>
<dbReference type="SUPFAM" id="SSF54364">
    <property type="entry name" value="Translation initiation factor IF3, N-terminal domain"/>
    <property type="match status" value="1"/>
</dbReference>
<keyword evidence="4 7" id="KW-0648">Protein biosynthesis</keyword>
<dbReference type="PANTHER" id="PTHR10938">
    <property type="entry name" value="TRANSLATION INITIATION FACTOR IF-3"/>
    <property type="match status" value="1"/>
</dbReference>
<dbReference type="GO" id="GO:0005840">
    <property type="term" value="C:ribosome"/>
    <property type="evidence" value="ECO:0007669"/>
    <property type="project" value="UniProtKB-KW"/>
</dbReference>
<evidence type="ECO:0000256" key="2">
    <source>
        <dbReference type="ARBA" id="ARBA00006598"/>
    </source>
</evidence>
<dbReference type="NCBIfam" id="TIGR00001">
    <property type="entry name" value="rpmI_bact"/>
    <property type="match status" value="1"/>
</dbReference>
<keyword evidence="15" id="KW-1185">Reference proteome</keyword>
<evidence type="ECO:0000256" key="9">
    <source>
        <dbReference type="RuleBase" id="RU000568"/>
    </source>
</evidence>
<proteinExistence type="inferred from homology"/>
<dbReference type="InterPro" id="IPR001288">
    <property type="entry name" value="Translation_initiation_fac_3"/>
</dbReference>
<dbReference type="InterPro" id="IPR001706">
    <property type="entry name" value="Ribosomal_bL35"/>
</dbReference>
<dbReference type="Gene3D" id="4.10.410.60">
    <property type="match status" value="1"/>
</dbReference>
<sequence length="219" mass="25188">MVNRDIPFPKVFVIGNDGEKLGVMPTRAAIEKAKEQGFDLVIISPNPKQPVAKILDYGKFKYERKKKRKEAKANQVVTNNREVRLTPMIGDHDLKVKAKKAKEFILAGDRVKVSLKFRGREMARQELGHETLKRFFAEVEDVAMITKQPQLNSRFLDMYIQRDNKAVTKRIKVTGTGKVKRGQAYRSHLAQNKSTKQKRQSRKSDLMSKGDMKRLKGLY</sequence>
<keyword evidence="7" id="KW-0963">Cytoplasm</keyword>
<comment type="caution">
    <text evidence="14">The sequence shown here is derived from an EMBL/GenBank/DDBJ whole genome shotgun (WGS) entry which is preliminary data.</text>
</comment>
<name>A0A4R0XM13_9MOLU</name>
<dbReference type="Proteomes" id="UP000291072">
    <property type="component" value="Unassembled WGS sequence"/>
</dbReference>
<evidence type="ECO:0000256" key="10">
    <source>
        <dbReference type="RuleBase" id="RU000646"/>
    </source>
</evidence>
<dbReference type="FunFam" id="4.10.410.60:FF:000001">
    <property type="entry name" value="50S ribosomal protein L35"/>
    <property type="match status" value="1"/>
</dbReference>
<dbReference type="GO" id="GO:0003735">
    <property type="term" value="F:structural constituent of ribosome"/>
    <property type="evidence" value="ECO:0007669"/>
    <property type="project" value="InterPro"/>
</dbReference>
<dbReference type="Gene3D" id="3.30.110.10">
    <property type="entry name" value="Translation initiation factor 3 (IF-3), C-terminal domain"/>
    <property type="match status" value="1"/>
</dbReference>
<evidence type="ECO:0000256" key="5">
    <source>
        <dbReference type="ARBA" id="ARBA00022980"/>
    </source>
</evidence>
<comment type="similarity">
    <text evidence="1 7 10">Belongs to the IF-3 family.</text>
</comment>
<dbReference type="PRINTS" id="PR00064">
    <property type="entry name" value="RIBOSOMALL35"/>
</dbReference>
<dbReference type="PROSITE" id="PS00938">
    <property type="entry name" value="IF3"/>
    <property type="match status" value="1"/>
</dbReference>
<dbReference type="InterPro" id="IPR036787">
    <property type="entry name" value="T_IF-3_N_sf"/>
</dbReference>
<feature type="compositionally biased region" description="Basic and acidic residues" evidence="11">
    <location>
        <begin position="202"/>
        <end position="219"/>
    </location>
</feature>
<dbReference type="InterPro" id="IPR021137">
    <property type="entry name" value="Ribosomal_bL35-like"/>
</dbReference>
<evidence type="ECO:0000256" key="1">
    <source>
        <dbReference type="ARBA" id="ARBA00005439"/>
    </source>
</evidence>
<evidence type="ECO:0000256" key="11">
    <source>
        <dbReference type="SAM" id="MobiDB-lite"/>
    </source>
</evidence>
<dbReference type="NCBIfam" id="TIGR00168">
    <property type="entry name" value="infC"/>
    <property type="match status" value="1"/>
</dbReference>
<dbReference type="SUPFAM" id="SSF143034">
    <property type="entry name" value="L35p-like"/>
    <property type="match status" value="1"/>
</dbReference>
<evidence type="ECO:0000256" key="8">
    <source>
        <dbReference type="HAMAP-Rule" id="MF_00514"/>
    </source>
</evidence>
<dbReference type="GO" id="GO:0016020">
    <property type="term" value="C:membrane"/>
    <property type="evidence" value="ECO:0007669"/>
    <property type="project" value="TreeGrafter"/>
</dbReference>